<organism evidence="1 2">
    <name type="scientific">Allosphingosinicella deserti</name>
    <dbReference type="NCBI Taxonomy" id="2116704"/>
    <lineage>
        <taxon>Bacteria</taxon>
        <taxon>Pseudomonadati</taxon>
        <taxon>Pseudomonadota</taxon>
        <taxon>Alphaproteobacteria</taxon>
        <taxon>Sphingomonadales</taxon>
        <taxon>Sphingomonadaceae</taxon>
        <taxon>Allosphingosinicella</taxon>
    </lineage>
</organism>
<evidence type="ECO:0000313" key="1">
    <source>
        <dbReference type="EMBL" id="PSJ38583.1"/>
    </source>
</evidence>
<evidence type="ECO:0000313" key="2">
    <source>
        <dbReference type="Proteomes" id="UP000241167"/>
    </source>
</evidence>
<dbReference type="AlphaFoldDB" id="A0A2P7QKU3"/>
<dbReference type="EMBL" id="PXYI01000006">
    <property type="protein sequence ID" value="PSJ38583.1"/>
    <property type="molecule type" value="Genomic_DNA"/>
</dbReference>
<dbReference type="Proteomes" id="UP000241167">
    <property type="component" value="Unassembled WGS sequence"/>
</dbReference>
<name>A0A2P7QKU3_9SPHN</name>
<proteinExistence type="predicted"/>
<gene>
    <name evidence="1" type="ORF">C7I55_17715</name>
</gene>
<keyword evidence="2" id="KW-1185">Reference proteome</keyword>
<dbReference type="Gene3D" id="3.30.70.100">
    <property type="match status" value="1"/>
</dbReference>
<dbReference type="InterPro" id="IPR011008">
    <property type="entry name" value="Dimeric_a/b-barrel"/>
</dbReference>
<reference evidence="1 2" key="1">
    <citation type="submission" date="2018-03" db="EMBL/GenBank/DDBJ databases">
        <title>The draft genome of Sphingosinicella sp. GL-C-18.</title>
        <authorList>
            <person name="Liu L."/>
            <person name="Li L."/>
            <person name="Liang L."/>
            <person name="Zhang X."/>
            <person name="Wang T."/>
        </authorList>
    </citation>
    <scope>NUCLEOTIDE SEQUENCE [LARGE SCALE GENOMIC DNA]</scope>
    <source>
        <strain evidence="1 2">GL-C-18</strain>
    </source>
</reference>
<comment type="caution">
    <text evidence="1">The sequence shown here is derived from an EMBL/GenBank/DDBJ whole genome shotgun (WGS) entry which is preliminary data.</text>
</comment>
<accession>A0A2P7QKU3</accession>
<protein>
    <submittedName>
        <fullName evidence="1">NIPSNAP family protein</fullName>
    </submittedName>
</protein>
<dbReference type="SUPFAM" id="SSF54909">
    <property type="entry name" value="Dimeric alpha+beta barrel"/>
    <property type="match status" value="1"/>
</dbReference>
<sequence length="244" mass="27070">MAAVPLAAAQKRKEDKAMADSAANIVELRQYTLRGGQRDTLIRLFERAFVAPQAAARAPVLGTYRDIDDPDRFVWLRGFEGMVERGTALRTFYGGSVWRAHRDAANATMIDSDNVLLLRRRSGSAAALAAPALVTATIHYLGSTAPEAFARFFEDHLAPLLVADGARPVWTLESETGPNSFPPLPVREGEPVLVWFAAWRTRSDLDRFERRWASRSGWRDSASVDLLPALMRKPERIRLVPASA</sequence>
<dbReference type="OrthoDB" id="9809695at2"/>